<keyword evidence="3" id="KW-1185">Reference proteome</keyword>
<organism evidence="2 3">
    <name type="scientific">Cercospora zeae-maydis SCOH1-5</name>
    <dbReference type="NCBI Taxonomy" id="717836"/>
    <lineage>
        <taxon>Eukaryota</taxon>
        <taxon>Fungi</taxon>
        <taxon>Dikarya</taxon>
        <taxon>Ascomycota</taxon>
        <taxon>Pezizomycotina</taxon>
        <taxon>Dothideomycetes</taxon>
        <taxon>Dothideomycetidae</taxon>
        <taxon>Mycosphaerellales</taxon>
        <taxon>Mycosphaerellaceae</taxon>
        <taxon>Cercospora</taxon>
    </lineage>
</organism>
<gene>
    <name evidence="2" type="ORF">CERZMDRAFT_80195</name>
</gene>
<reference evidence="2" key="1">
    <citation type="journal article" date="2020" name="Stud. Mycol.">
        <title>101 Dothideomycetes genomes: a test case for predicting lifestyles and emergence of pathogens.</title>
        <authorList>
            <person name="Haridas S."/>
            <person name="Albert R."/>
            <person name="Binder M."/>
            <person name="Bloem J."/>
            <person name="Labutti K."/>
            <person name="Salamov A."/>
            <person name="Andreopoulos B."/>
            <person name="Baker S."/>
            <person name="Barry K."/>
            <person name="Bills G."/>
            <person name="Bluhm B."/>
            <person name="Cannon C."/>
            <person name="Castanera R."/>
            <person name="Culley D."/>
            <person name="Daum C."/>
            <person name="Ezra D."/>
            <person name="Gonzalez J."/>
            <person name="Henrissat B."/>
            <person name="Kuo A."/>
            <person name="Liang C."/>
            <person name="Lipzen A."/>
            <person name="Lutzoni F."/>
            <person name="Magnuson J."/>
            <person name="Mondo S."/>
            <person name="Nolan M."/>
            <person name="Ohm R."/>
            <person name="Pangilinan J."/>
            <person name="Park H.-J."/>
            <person name="Ramirez L."/>
            <person name="Alfaro M."/>
            <person name="Sun H."/>
            <person name="Tritt A."/>
            <person name="Yoshinaga Y."/>
            <person name="Zwiers L.-H."/>
            <person name="Turgeon B."/>
            <person name="Goodwin S."/>
            <person name="Spatafora J."/>
            <person name="Crous P."/>
            <person name="Grigoriev I."/>
        </authorList>
    </citation>
    <scope>NUCLEOTIDE SEQUENCE</scope>
    <source>
        <strain evidence="2">SCOH1-5</strain>
    </source>
</reference>
<dbReference type="OrthoDB" id="3057168at2759"/>
<dbReference type="Proteomes" id="UP000799539">
    <property type="component" value="Unassembled WGS sequence"/>
</dbReference>
<sequence>MASADPAVSRPPPGYTPKKLIVCCDGTWKNSDSGILNGTGLSWIWRGEEQVSTNVTKIARAIESVDSKGRQQIVLYQAGVGSEGNLIERTVGGALGLGLAANIREAYSFIANNHLPGDEIYLIGFSRGAFTARSVGGLICDLGILNTDGLDHLVDVFEDWENCGAENYKTLLGKDEPTFAMKTGTEDTKAYIKQYREALIEIGYITAQEVPIKAIGVFDTVGSLGIPVNPLLQRLGLPHVLRKYRFYNTDLDPNIENAFQALALDESRSAYRPALWQKIPGVQSNLKQVWYPGAHTSIGGGYPEASLSNLSLAWMMSNLAPFIDFTPGYVRKEHEKNQQYLRREKVPLRGLTWATGQLKNKGKGVQAVMGLVSREPGRYHVLDKKTLKERQEEPLQNTNERIHIAVRSRMKTGGLNEKNQVVEYEPKGLRNEDYELVDAAAEPGKAMWRYIGKDPQFRELIMLEDELGVFEKEIFEDCVSKTAVSVGK</sequence>
<dbReference type="Pfam" id="PF09994">
    <property type="entry name" value="T6SS_Tle1-like_cat"/>
    <property type="match status" value="1"/>
</dbReference>
<dbReference type="InterPro" id="IPR018712">
    <property type="entry name" value="Tle1-like_cat"/>
</dbReference>
<dbReference type="EMBL" id="ML992662">
    <property type="protein sequence ID" value="KAF2217434.1"/>
    <property type="molecule type" value="Genomic_DNA"/>
</dbReference>
<proteinExistence type="predicted"/>
<evidence type="ECO:0000259" key="1">
    <source>
        <dbReference type="Pfam" id="PF09994"/>
    </source>
</evidence>
<dbReference type="AlphaFoldDB" id="A0A6A6FVR1"/>
<dbReference type="PANTHER" id="PTHR33840:SF1">
    <property type="entry name" value="TLE1 PHOSPHOLIPASE DOMAIN-CONTAINING PROTEIN"/>
    <property type="match status" value="1"/>
</dbReference>
<dbReference type="PANTHER" id="PTHR33840">
    <property type="match status" value="1"/>
</dbReference>
<feature type="domain" description="T6SS Phospholipase effector Tle1-like catalytic" evidence="1">
    <location>
        <begin position="18"/>
        <end position="317"/>
    </location>
</feature>
<evidence type="ECO:0000313" key="2">
    <source>
        <dbReference type="EMBL" id="KAF2217434.1"/>
    </source>
</evidence>
<name>A0A6A6FVR1_9PEZI</name>
<accession>A0A6A6FVR1</accession>
<evidence type="ECO:0000313" key="3">
    <source>
        <dbReference type="Proteomes" id="UP000799539"/>
    </source>
</evidence>
<protein>
    <recommendedName>
        <fullName evidence="1">T6SS Phospholipase effector Tle1-like catalytic domain-containing protein</fullName>
    </recommendedName>
</protein>